<keyword evidence="1" id="KW-0472">Membrane</keyword>
<protein>
    <submittedName>
        <fullName evidence="2">Hypothetical membrane protein</fullName>
    </submittedName>
</protein>
<proteinExistence type="predicted"/>
<sequence length="141" mass="14992">MFIGLTIAWWILDIIAGMGIATSWASNYIATLQGIISAFDTIILFTFAVLFGAVIIRSYRLKTHPVLGVVGLIAIPAAVLATGYASNLVAIFTNLPFLGSALNQFPYTLQFIKNSPAIIGAASILGAPGYDGRWNPCTQIA</sequence>
<name>D5L2J1_9VIRU</name>
<keyword evidence="1" id="KW-0812">Transmembrane</keyword>
<feature type="transmembrane region" description="Helical" evidence="1">
    <location>
        <begin position="35"/>
        <end position="56"/>
    </location>
</feature>
<feature type="transmembrane region" description="Helical" evidence="1">
    <location>
        <begin position="68"/>
        <end position="92"/>
    </location>
</feature>
<dbReference type="EMBL" id="GU735266">
    <property type="protein sequence ID" value="ADE29250.1"/>
    <property type="molecule type" value="Genomic_DNA"/>
</dbReference>
<accession>D5L2J1</accession>
<evidence type="ECO:0000313" key="2">
    <source>
        <dbReference type="EMBL" id="ADE29250.1"/>
    </source>
</evidence>
<feature type="transmembrane region" description="Helical" evidence="1">
    <location>
        <begin position="7"/>
        <end position="29"/>
    </location>
</feature>
<reference evidence="2" key="1">
    <citation type="journal article" date="2010" name="Environ. Microbiol.">
        <title>The metavirome of a hypersaline environment.</title>
        <authorList>
            <person name="Santos F."/>
            <person name="Yarza P."/>
            <person name="Parro V."/>
            <person name="Briones C."/>
            <person name="Anton J."/>
        </authorList>
    </citation>
    <scope>NUCLEOTIDE SEQUENCE</scope>
</reference>
<evidence type="ECO:0000256" key="1">
    <source>
        <dbReference type="SAM" id="Phobius"/>
    </source>
</evidence>
<organism evidence="2">
    <name type="scientific">uncultured virus</name>
    <dbReference type="NCBI Taxonomy" id="340016"/>
    <lineage>
        <taxon>Viruses</taxon>
        <taxon>environmental samples</taxon>
    </lineage>
</organism>
<keyword evidence="1" id="KW-1133">Transmembrane helix</keyword>